<dbReference type="Pfam" id="PF03765">
    <property type="entry name" value="CRAL_TRIO_N"/>
    <property type="match status" value="1"/>
</dbReference>
<evidence type="ECO:0000259" key="1">
    <source>
        <dbReference type="PROSITE" id="PS50191"/>
    </source>
</evidence>
<dbReference type="Pfam" id="PF00650">
    <property type="entry name" value="CRAL_TRIO"/>
    <property type="match status" value="1"/>
</dbReference>
<dbReference type="OrthoDB" id="6417298at2759"/>
<dbReference type="PANTHER" id="PTHR10174">
    <property type="entry name" value="ALPHA-TOCOPHEROL TRANSFER PROTEIN-RELATED"/>
    <property type="match status" value="1"/>
</dbReference>
<dbReference type="InterPro" id="IPR011074">
    <property type="entry name" value="CRAL/TRIO_N_dom"/>
</dbReference>
<dbReference type="InterPro" id="IPR001251">
    <property type="entry name" value="CRAL-TRIO_dom"/>
</dbReference>
<dbReference type="AlphaFoldDB" id="A0A8T0EVF5"/>
<dbReference type="GO" id="GO:1902936">
    <property type="term" value="F:phosphatidylinositol bisphosphate binding"/>
    <property type="evidence" value="ECO:0007669"/>
    <property type="project" value="TreeGrafter"/>
</dbReference>
<dbReference type="InterPro" id="IPR036273">
    <property type="entry name" value="CRAL/TRIO_N_dom_sf"/>
</dbReference>
<dbReference type="GO" id="GO:0016020">
    <property type="term" value="C:membrane"/>
    <property type="evidence" value="ECO:0007669"/>
    <property type="project" value="TreeGrafter"/>
</dbReference>
<feature type="domain" description="CRAL-TRIO" evidence="1">
    <location>
        <begin position="97"/>
        <end position="260"/>
    </location>
</feature>
<protein>
    <submittedName>
        <fullName evidence="2">Alpha-tocopherol transfer protein like</fullName>
    </submittedName>
</protein>
<dbReference type="SUPFAM" id="SSF52087">
    <property type="entry name" value="CRAL/TRIO domain"/>
    <property type="match status" value="1"/>
</dbReference>
<dbReference type="Gene3D" id="1.20.5.1200">
    <property type="entry name" value="Alpha-tocopherol transfer"/>
    <property type="match status" value="1"/>
</dbReference>
<gene>
    <name evidence="2" type="ORF">HNY73_015097</name>
</gene>
<dbReference type="Gene3D" id="3.40.525.10">
    <property type="entry name" value="CRAL-TRIO lipid binding domain"/>
    <property type="match status" value="1"/>
</dbReference>
<dbReference type="SMART" id="SM00516">
    <property type="entry name" value="SEC14"/>
    <property type="match status" value="1"/>
</dbReference>
<accession>A0A8T0EVF5</accession>
<reference evidence="2" key="1">
    <citation type="journal article" date="2020" name="bioRxiv">
        <title>Chromosome-level reference genome of the European wasp spider Argiope bruennichi: a resource for studies on range expansion and evolutionary adaptation.</title>
        <authorList>
            <person name="Sheffer M.M."/>
            <person name="Hoppe A."/>
            <person name="Krehenwinkel H."/>
            <person name="Uhl G."/>
            <person name="Kuss A.W."/>
            <person name="Jensen L."/>
            <person name="Jensen C."/>
            <person name="Gillespie R.G."/>
            <person name="Hoff K.J."/>
            <person name="Prost S."/>
        </authorList>
    </citation>
    <scope>NUCLEOTIDE SEQUENCE</scope>
</reference>
<sequence>MDLRPAWMKGLAPEMVLVAETELGETPEKRAEALEELKLLIKEERSKGFCPLQDDEFLIRFLRARKYDVGKAFTTLKNYYMFKSEYSGVITDLTPRDLKRVLELEHVFVSPKRAPDGEGLLIVFIGSLDFDACTLDEVFAASFIGAEIGLETDASQVCGCRIVLDLQGMSWRKFKHFVKPSFLRCFARCIQDVLPCRVKGIHAVNQPVYFDIAFNTMKPFLSQKITERAHFHGDDYKSLHEHIPPEALPEELGGHLGRKDFQDFRTMMLQNTPLIERLNTYIYNGVQSKQTCRAEQNSNTTTRNLFKVLSV</sequence>
<dbReference type="InterPro" id="IPR036865">
    <property type="entry name" value="CRAL-TRIO_dom_sf"/>
</dbReference>
<dbReference type="PROSITE" id="PS50191">
    <property type="entry name" value="CRAL_TRIO"/>
    <property type="match status" value="1"/>
</dbReference>
<keyword evidence="3" id="KW-1185">Reference proteome</keyword>
<evidence type="ECO:0000313" key="2">
    <source>
        <dbReference type="EMBL" id="KAF8778366.1"/>
    </source>
</evidence>
<proteinExistence type="predicted"/>
<dbReference type="Proteomes" id="UP000807504">
    <property type="component" value="Unassembled WGS sequence"/>
</dbReference>
<dbReference type="SMART" id="SM01100">
    <property type="entry name" value="CRAL_TRIO_N"/>
    <property type="match status" value="1"/>
</dbReference>
<dbReference type="PRINTS" id="PR00180">
    <property type="entry name" value="CRETINALDHBP"/>
</dbReference>
<dbReference type="SUPFAM" id="SSF46938">
    <property type="entry name" value="CRAL/TRIO N-terminal domain"/>
    <property type="match status" value="1"/>
</dbReference>
<reference evidence="2" key="2">
    <citation type="submission" date="2020-06" db="EMBL/GenBank/DDBJ databases">
        <authorList>
            <person name="Sheffer M."/>
        </authorList>
    </citation>
    <scope>NUCLEOTIDE SEQUENCE</scope>
</reference>
<dbReference type="OMA" id="KQPYSFN"/>
<evidence type="ECO:0000313" key="3">
    <source>
        <dbReference type="Proteomes" id="UP000807504"/>
    </source>
</evidence>
<dbReference type="PANTHER" id="PTHR10174:SF130">
    <property type="entry name" value="ALPHA-TOCOPHEROL TRANSFER PROTEIN-LIKE"/>
    <property type="match status" value="1"/>
</dbReference>
<dbReference type="Gene3D" id="1.10.8.20">
    <property type="entry name" value="N-terminal domain of phosphatidylinositol transfer protein sec14p"/>
    <property type="match status" value="1"/>
</dbReference>
<dbReference type="CDD" id="cd00170">
    <property type="entry name" value="SEC14"/>
    <property type="match status" value="1"/>
</dbReference>
<dbReference type="EMBL" id="JABXBU010002072">
    <property type="protein sequence ID" value="KAF8778366.1"/>
    <property type="molecule type" value="Genomic_DNA"/>
</dbReference>
<organism evidence="2 3">
    <name type="scientific">Argiope bruennichi</name>
    <name type="common">Wasp spider</name>
    <name type="synonym">Aranea bruennichi</name>
    <dbReference type="NCBI Taxonomy" id="94029"/>
    <lineage>
        <taxon>Eukaryota</taxon>
        <taxon>Metazoa</taxon>
        <taxon>Ecdysozoa</taxon>
        <taxon>Arthropoda</taxon>
        <taxon>Chelicerata</taxon>
        <taxon>Arachnida</taxon>
        <taxon>Araneae</taxon>
        <taxon>Araneomorphae</taxon>
        <taxon>Entelegynae</taxon>
        <taxon>Araneoidea</taxon>
        <taxon>Araneidae</taxon>
        <taxon>Argiope</taxon>
    </lineage>
</organism>
<name>A0A8T0EVF5_ARGBR</name>
<comment type="caution">
    <text evidence="2">The sequence shown here is derived from an EMBL/GenBank/DDBJ whole genome shotgun (WGS) entry which is preliminary data.</text>
</comment>